<dbReference type="GO" id="GO:0005829">
    <property type="term" value="C:cytosol"/>
    <property type="evidence" value="ECO:0007669"/>
    <property type="project" value="TreeGrafter"/>
</dbReference>
<evidence type="ECO:0000256" key="5">
    <source>
        <dbReference type="ARBA" id="ARBA00022801"/>
    </source>
</evidence>
<feature type="binding site" evidence="6">
    <location>
        <position position="233"/>
    </location>
    <ligand>
        <name>a divalent metal cation</name>
        <dbReference type="ChEBI" id="CHEBI:60240"/>
        <label>1</label>
    </ligand>
</feature>
<evidence type="ECO:0000256" key="4">
    <source>
        <dbReference type="ARBA" id="ARBA00022723"/>
    </source>
</evidence>
<dbReference type="NCBIfam" id="TIGR00500">
    <property type="entry name" value="met_pdase_I"/>
    <property type="match status" value="1"/>
</dbReference>
<dbReference type="Gene3D" id="3.90.230.10">
    <property type="entry name" value="Creatinase/methionine aminopeptidase superfamily"/>
    <property type="match status" value="1"/>
</dbReference>
<feature type="binding site" evidence="6">
    <location>
        <position position="233"/>
    </location>
    <ligand>
        <name>a divalent metal cation</name>
        <dbReference type="ChEBI" id="CHEBI:60240"/>
        <label>2</label>
        <note>catalytic</note>
    </ligand>
</feature>
<feature type="binding site" evidence="6">
    <location>
        <position position="169"/>
    </location>
    <ligand>
        <name>a divalent metal cation</name>
        <dbReference type="ChEBI" id="CHEBI:60240"/>
        <label>2</label>
        <note>catalytic</note>
    </ligand>
</feature>
<keyword evidence="4 6" id="KW-0479">Metal-binding</keyword>
<keyword evidence="10" id="KW-1185">Reference proteome</keyword>
<dbReference type="GO" id="GO:0070006">
    <property type="term" value="F:metalloaminopeptidase activity"/>
    <property type="evidence" value="ECO:0007669"/>
    <property type="project" value="UniProtKB-UniRule"/>
</dbReference>
<dbReference type="GO" id="GO:0006508">
    <property type="term" value="P:proteolysis"/>
    <property type="evidence" value="ECO:0007669"/>
    <property type="project" value="UniProtKB-KW"/>
</dbReference>
<comment type="function">
    <text evidence="1 6">Removes the N-terminal methionine from nascent proteins. The N-terminal methionine is often cleaved when the second residue in the primary sequence is small and uncharged (Met-Ala-, Cys, Gly, Pro, Ser, Thr, or Val). Requires deformylation of the N(alpha)-formylated initiator methionine before it can be hydrolyzed.</text>
</comment>
<dbReference type="GO" id="GO:0046872">
    <property type="term" value="F:metal ion binding"/>
    <property type="evidence" value="ECO:0007669"/>
    <property type="project" value="UniProtKB-UniRule"/>
</dbReference>
<evidence type="ECO:0000256" key="6">
    <source>
        <dbReference type="HAMAP-Rule" id="MF_01974"/>
    </source>
</evidence>
<dbReference type="InterPro" id="IPR000994">
    <property type="entry name" value="Pept_M24"/>
</dbReference>
<feature type="domain" description="Peptidase M24" evidence="8">
    <location>
        <begin position="11"/>
        <end position="240"/>
    </location>
</feature>
<evidence type="ECO:0000256" key="7">
    <source>
        <dbReference type="RuleBase" id="RU003653"/>
    </source>
</evidence>
<protein>
    <recommendedName>
        <fullName evidence="6 7">Methionine aminopeptidase</fullName>
        <shortName evidence="6">MAP</shortName>
        <shortName evidence="6">MetAP</shortName>
        <ecNumber evidence="6 7">3.4.11.18</ecNumber>
    </recommendedName>
    <alternativeName>
        <fullName evidence="6">Peptidase M</fullName>
    </alternativeName>
</protein>
<keyword evidence="2 6" id="KW-0031">Aminopeptidase</keyword>
<feature type="binding site" evidence="6">
    <location>
        <position position="176"/>
    </location>
    <ligand>
        <name>substrate</name>
    </ligand>
</feature>
<dbReference type="InterPro" id="IPR002467">
    <property type="entry name" value="Pept_M24A_MAP1"/>
</dbReference>
<comment type="similarity">
    <text evidence="6">Belongs to the peptidase M24A family. Methionine aminopeptidase type 1 subfamily.</text>
</comment>
<evidence type="ECO:0000259" key="8">
    <source>
        <dbReference type="Pfam" id="PF00557"/>
    </source>
</evidence>
<evidence type="ECO:0000256" key="3">
    <source>
        <dbReference type="ARBA" id="ARBA00022670"/>
    </source>
</evidence>
<sequence length="250" mass="27429">MIRLKTKEEIEKMKVAGQAVATVLIEVTKLIKPGATAFDVELLAEKILRELKCKPAFKGYGGYPYITTVSVNEEVIHGFPLKKKVFKEGDIVSVDVGAVYEGYYGDGAYTYVVGETDEKGWLLVNTTREALENVVRIIKPGIRLGDVSSYIQKYVESRGFGVVRDFVGHGIGRALHEDPQVPNYGKPGTGITLKPGMTLAIEPMVTEGSWHVEVLDDGWTVVTVDGSRAAHFEHTIVVTDEGCEVLTKLV</sequence>
<dbReference type="CDD" id="cd01086">
    <property type="entry name" value="MetAP1"/>
    <property type="match status" value="1"/>
</dbReference>
<dbReference type="GO" id="GO:0004239">
    <property type="term" value="F:initiator methionyl aminopeptidase activity"/>
    <property type="evidence" value="ECO:0007669"/>
    <property type="project" value="UniProtKB-UniRule"/>
</dbReference>
<evidence type="ECO:0000256" key="1">
    <source>
        <dbReference type="ARBA" id="ARBA00002521"/>
    </source>
</evidence>
<dbReference type="PROSITE" id="PS00680">
    <property type="entry name" value="MAP_1"/>
    <property type="match status" value="1"/>
</dbReference>
<comment type="caution">
    <text evidence="9">The sequence shown here is derived from an EMBL/GenBank/DDBJ whole genome shotgun (WGS) entry which is preliminary data.</text>
</comment>
<dbReference type="AlphaFoldDB" id="A0A1E3G286"/>
<keyword evidence="5 6" id="KW-0378">Hydrolase</keyword>
<dbReference type="EC" id="3.4.11.18" evidence="6 7"/>
<organism evidence="9 10">
    <name type="scientific">Fervidobacterium thailandense</name>
    <dbReference type="NCBI Taxonomy" id="1008305"/>
    <lineage>
        <taxon>Bacteria</taxon>
        <taxon>Thermotogati</taxon>
        <taxon>Thermotogota</taxon>
        <taxon>Thermotogae</taxon>
        <taxon>Thermotogales</taxon>
        <taxon>Fervidobacteriaceae</taxon>
        <taxon>Fervidobacterium</taxon>
    </lineage>
</organism>
<dbReference type="STRING" id="1008305.A4H02_05725"/>
<dbReference type="PANTHER" id="PTHR43330">
    <property type="entry name" value="METHIONINE AMINOPEPTIDASE"/>
    <property type="match status" value="1"/>
</dbReference>
<evidence type="ECO:0000256" key="2">
    <source>
        <dbReference type="ARBA" id="ARBA00022438"/>
    </source>
</evidence>
<dbReference type="Pfam" id="PF00557">
    <property type="entry name" value="Peptidase_M24"/>
    <property type="match status" value="1"/>
</dbReference>
<feature type="binding site" evidence="6">
    <location>
        <position position="106"/>
    </location>
    <ligand>
        <name>a divalent metal cation</name>
        <dbReference type="ChEBI" id="CHEBI:60240"/>
        <label>2</label>
        <note>catalytic</note>
    </ligand>
</feature>
<comment type="cofactor">
    <cofactor evidence="6">
        <name>Co(2+)</name>
        <dbReference type="ChEBI" id="CHEBI:48828"/>
    </cofactor>
    <cofactor evidence="6">
        <name>Zn(2+)</name>
        <dbReference type="ChEBI" id="CHEBI:29105"/>
    </cofactor>
    <cofactor evidence="6">
        <name>Mn(2+)</name>
        <dbReference type="ChEBI" id="CHEBI:29035"/>
    </cofactor>
    <cofactor evidence="6">
        <name>Fe(2+)</name>
        <dbReference type="ChEBI" id="CHEBI:29033"/>
    </cofactor>
    <text evidence="6">Binds 2 divalent metal cations per subunit. Has a high-affinity and a low affinity metal-binding site. The true nature of the physiological cofactor is under debate. The enzyme is active with cobalt, zinc, manganese or divalent iron ions. Most likely, methionine aminopeptidases function as mononuclear Fe(2+)-metalloproteases under physiological conditions, and the catalytically relevant metal-binding site has been assigned to the histidine-containing high-affinity site.</text>
</comment>
<dbReference type="SUPFAM" id="SSF55920">
    <property type="entry name" value="Creatinase/aminopeptidase"/>
    <property type="match status" value="1"/>
</dbReference>
<evidence type="ECO:0000313" key="10">
    <source>
        <dbReference type="Proteomes" id="UP000094570"/>
    </source>
</evidence>
<reference evidence="10" key="1">
    <citation type="submission" date="2016-04" db="EMBL/GenBank/DDBJ databases">
        <title>The genome sequence project of a novel Fervidobacterium isolate from a hot spring in Thailand.</title>
        <authorList>
            <person name="Gonzalez J.M."/>
            <person name="Cuecas A."/>
            <person name="Kanoksilapatham W."/>
        </authorList>
    </citation>
    <scope>NUCLEOTIDE SEQUENCE [LARGE SCALE GENOMIC DNA]</scope>
    <source>
        <strain evidence="10">FC2004</strain>
    </source>
</reference>
<dbReference type="EMBL" id="LWAF01000007">
    <property type="protein sequence ID" value="ODN30349.1"/>
    <property type="molecule type" value="Genomic_DNA"/>
</dbReference>
<dbReference type="InterPro" id="IPR001714">
    <property type="entry name" value="Pept_M24_MAP"/>
</dbReference>
<dbReference type="HAMAP" id="MF_01974">
    <property type="entry name" value="MetAP_1"/>
    <property type="match status" value="1"/>
</dbReference>
<evidence type="ECO:0000313" key="9">
    <source>
        <dbReference type="EMBL" id="ODN30349.1"/>
    </source>
</evidence>
<feature type="binding site" evidence="6">
    <location>
        <position position="77"/>
    </location>
    <ligand>
        <name>substrate</name>
    </ligand>
</feature>
<name>A0A1E3G286_9BACT</name>
<feature type="binding site" evidence="6">
    <location>
        <position position="95"/>
    </location>
    <ligand>
        <name>a divalent metal cation</name>
        <dbReference type="ChEBI" id="CHEBI:60240"/>
        <label>1</label>
    </ligand>
</feature>
<keyword evidence="3 6" id="KW-0645">Protease</keyword>
<dbReference type="RefSeq" id="WP_069293218.1">
    <property type="nucleotide sequence ID" value="NZ_CP140110.1"/>
</dbReference>
<feature type="binding site" evidence="6">
    <location>
        <position position="106"/>
    </location>
    <ligand>
        <name>a divalent metal cation</name>
        <dbReference type="ChEBI" id="CHEBI:60240"/>
        <label>1</label>
    </ligand>
</feature>
<accession>A0A1E3G286</accession>
<feature type="binding site" evidence="6">
    <location>
        <position position="202"/>
    </location>
    <ligand>
        <name>a divalent metal cation</name>
        <dbReference type="ChEBI" id="CHEBI:60240"/>
        <label>2</label>
        <note>catalytic</note>
    </ligand>
</feature>
<dbReference type="OrthoDB" id="9802055at2"/>
<dbReference type="PRINTS" id="PR00599">
    <property type="entry name" value="MAPEPTIDASE"/>
</dbReference>
<proteinExistence type="inferred from homology"/>
<gene>
    <name evidence="6" type="primary">map</name>
    <name evidence="9" type="ORF">A4H02_05725</name>
</gene>
<dbReference type="Proteomes" id="UP000094570">
    <property type="component" value="Unassembled WGS sequence"/>
</dbReference>
<dbReference type="InterPro" id="IPR036005">
    <property type="entry name" value="Creatinase/aminopeptidase-like"/>
</dbReference>
<comment type="catalytic activity">
    <reaction evidence="6 7">
        <text>Release of N-terminal amino acids, preferentially methionine, from peptides and arylamides.</text>
        <dbReference type="EC" id="3.4.11.18"/>
    </reaction>
</comment>
<comment type="subunit">
    <text evidence="6">Monomer.</text>
</comment>
<dbReference type="PANTHER" id="PTHR43330:SF27">
    <property type="entry name" value="METHIONINE AMINOPEPTIDASE"/>
    <property type="match status" value="1"/>
</dbReference>